<sequence>MANDIQRYCDQCHRCQAAKKPGVGVHQPPGHLATAPLEVVAMDFTKLEVSADGKCFEAEVIRGLCNLYGITKSRTSPYNPGGNGVCERSNRSLHNLSRFLSAGQKQRWPDFTQELVFCYKCYTACKDWPVAVFSAIWQGASPAS</sequence>
<dbReference type="Proteomes" id="UP001283361">
    <property type="component" value="Unassembled WGS sequence"/>
</dbReference>
<name>A0AAE1A5E6_9GAST</name>
<dbReference type="PROSITE" id="PS50994">
    <property type="entry name" value="INTEGRASE"/>
    <property type="match status" value="1"/>
</dbReference>
<dbReference type="InterPro" id="IPR001584">
    <property type="entry name" value="Integrase_cat-core"/>
</dbReference>
<dbReference type="InterPro" id="IPR036397">
    <property type="entry name" value="RNaseH_sf"/>
</dbReference>
<dbReference type="GO" id="GO:0015074">
    <property type="term" value="P:DNA integration"/>
    <property type="evidence" value="ECO:0007669"/>
    <property type="project" value="InterPro"/>
</dbReference>
<evidence type="ECO:0000313" key="2">
    <source>
        <dbReference type="EMBL" id="KAK3781628.1"/>
    </source>
</evidence>
<organism evidence="2 3">
    <name type="scientific">Elysia crispata</name>
    <name type="common">lettuce slug</name>
    <dbReference type="NCBI Taxonomy" id="231223"/>
    <lineage>
        <taxon>Eukaryota</taxon>
        <taxon>Metazoa</taxon>
        <taxon>Spiralia</taxon>
        <taxon>Lophotrochozoa</taxon>
        <taxon>Mollusca</taxon>
        <taxon>Gastropoda</taxon>
        <taxon>Heterobranchia</taxon>
        <taxon>Euthyneura</taxon>
        <taxon>Panpulmonata</taxon>
        <taxon>Sacoglossa</taxon>
        <taxon>Placobranchoidea</taxon>
        <taxon>Plakobranchidae</taxon>
        <taxon>Elysia</taxon>
    </lineage>
</organism>
<protein>
    <recommendedName>
        <fullName evidence="1">Integrase catalytic domain-containing protein</fullName>
    </recommendedName>
</protein>
<gene>
    <name evidence="2" type="ORF">RRG08_029291</name>
</gene>
<dbReference type="GO" id="GO:0003676">
    <property type="term" value="F:nucleic acid binding"/>
    <property type="evidence" value="ECO:0007669"/>
    <property type="project" value="InterPro"/>
</dbReference>
<dbReference type="InterPro" id="IPR012337">
    <property type="entry name" value="RNaseH-like_sf"/>
</dbReference>
<comment type="caution">
    <text evidence="2">The sequence shown here is derived from an EMBL/GenBank/DDBJ whole genome shotgun (WGS) entry which is preliminary data.</text>
</comment>
<dbReference type="Gene3D" id="3.30.420.10">
    <property type="entry name" value="Ribonuclease H-like superfamily/Ribonuclease H"/>
    <property type="match status" value="1"/>
</dbReference>
<dbReference type="AlphaFoldDB" id="A0AAE1A5E6"/>
<accession>A0AAE1A5E6</accession>
<keyword evidence="3" id="KW-1185">Reference proteome</keyword>
<evidence type="ECO:0000313" key="3">
    <source>
        <dbReference type="Proteomes" id="UP001283361"/>
    </source>
</evidence>
<reference evidence="2" key="1">
    <citation type="journal article" date="2023" name="G3 (Bethesda)">
        <title>A reference genome for the long-term kleptoplast-retaining sea slug Elysia crispata morphotype clarki.</title>
        <authorList>
            <person name="Eastman K.E."/>
            <person name="Pendleton A.L."/>
            <person name="Shaikh M.A."/>
            <person name="Suttiyut T."/>
            <person name="Ogas R."/>
            <person name="Tomko P."/>
            <person name="Gavelis G."/>
            <person name="Widhalm J.R."/>
            <person name="Wisecaver J.H."/>
        </authorList>
    </citation>
    <scope>NUCLEOTIDE SEQUENCE</scope>
    <source>
        <strain evidence="2">ECLA1</strain>
    </source>
</reference>
<dbReference type="PANTHER" id="PTHR37984:SF15">
    <property type="entry name" value="INTEGRASE CATALYTIC DOMAIN-CONTAINING PROTEIN"/>
    <property type="match status" value="1"/>
</dbReference>
<dbReference type="PANTHER" id="PTHR37984">
    <property type="entry name" value="PROTEIN CBG26694"/>
    <property type="match status" value="1"/>
</dbReference>
<dbReference type="InterPro" id="IPR050951">
    <property type="entry name" value="Retrovirus_Pol_polyprotein"/>
</dbReference>
<dbReference type="EMBL" id="JAWDGP010002614">
    <property type="protein sequence ID" value="KAK3781628.1"/>
    <property type="molecule type" value="Genomic_DNA"/>
</dbReference>
<evidence type="ECO:0000259" key="1">
    <source>
        <dbReference type="PROSITE" id="PS50994"/>
    </source>
</evidence>
<proteinExistence type="predicted"/>
<dbReference type="SUPFAM" id="SSF53098">
    <property type="entry name" value="Ribonuclease H-like"/>
    <property type="match status" value="1"/>
</dbReference>
<feature type="domain" description="Integrase catalytic" evidence="1">
    <location>
        <begin position="50"/>
        <end position="144"/>
    </location>
</feature>